<evidence type="ECO:0000256" key="1">
    <source>
        <dbReference type="ARBA" id="ARBA00023125"/>
    </source>
</evidence>
<dbReference type="RefSeq" id="WP_125578249.1">
    <property type="nucleotide sequence ID" value="NZ_JBHTOF010000023.1"/>
</dbReference>
<dbReference type="PANTHER" id="PTHR43479:SF11">
    <property type="entry name" value="ACREF_ENVCD OPERON REPRESSOR-RELATED"/>
    <property type="match status" value="1"/>
</dbReference>
<accession>A0ABW4DP06</accession>
<comment type="caution">
    <text evidence="4">The sequence shown here is derived from an EMBL/GenBank/DDBJ whole genome shotgun (WGS) entry which is preliminary data.</text>
</comment>
<evidence type="ECO:0000313" key="5">
    <source>
        <dbReference type="Proteomes" id="UP001597244"/>
    </source>
</evidence>
<feature type="domain" description="HTH tetR-type" evidence="3">
    <location>
        <begin position="20"/>
        <end position="80"/>
    </location>
</feature>
<organism evidence="4 5">
    <name type="scientific">Lapidilactobacillus mulanensis</name>
    <dbReference type="NCBI Taxonomy" id="2485999"/>
    <lineage>
        <taxon>Bacteria</taxon>
        <taxon>Bacillati</taxon>
        <taxon>Bacillota</taxon>
        <taxon>Bacilli</taxon>
        <taxon>Lactobacillales</taxon>
        <taxon>Lactobacillaceae</taxon>
        <taxon>Lapidilactobacillus</taxon>
    </lineage>
</organism>
<dbReference type="EMBL" id="JBHTOF010000023">
    <property type="protein sequence ID" value="MFD1465081.1"/>
    <property type="molecule type" value="Genomic_DNA"/>
</dbReference>
<dbReference type="Proteomes" id="UP001597244">
    <property type="component" value="Unassembled WGS sequence"/>
</dbReference>
<dbReference type="SUPFAM" id="SSF46689">
    <property type="entry name" value="Homeodomain-like"/>
    <property type="match status" value="1"/>
</dbReference>
<name>A0ABW4DP06_9LACO</name>
<gene>
    <name evidence="4" type="ORF">ACFQ4L_03115</name>
</gene>
<keyword evidence="5" id="KW-1185">Reference proteome</keyword>
<dbReference type="PANTHER" id="PTHR43479">
    <property type="entry name" value="ACREF/ENVCD OPERON REPRESSOR-RELATED"/>
    <property type="match status" value="1"/>
</dbReference>
<dbReference type="InterPro" id="IPR050624">
    <property type="entry name" value="HTH-type_Tx_Regulator"/>
</dbReference>
<dbReference type="InterPro" id="IPR009057">
    <property type="entry name" value="Homeodomain-like_sf"/>
</dbReference>
<evidence type="ECO:0000313" key="4">
    <source>
        <dbReference type="EMBL" id="MFD1465081.1"/>
    </source>
</evidence>
<dbReference type="PROSITE" id="PS50977">
    <property type="entry name" value="HTH_TETR_2"/>
    <property type="match status" value="1"/>
</dbReference>
<evidence type="ECO:0000256" key="2">
    <source>
        <dbReference type="PROSITE-ProRule" id="PRU00335"/>
    </source>
</evidence>
<dbReference type="Pfam" id="PF00440">
    <property type="entry name" value="TetR_N"/>
    <property type="match status" value="1"/>
</dbReference>
<proteinExistence type="predicted"/>
<protein>
    <submittedName>
        <fullName evidence="4">TetR/AcrR family transcriptional regulator</fullName>
    </submittedName>
</protein>
<reference evidence="5" key="1">
    <citation type="journal article" date="2019" name="Int. J. Syst. Evol. Microbiol.">
        <title>The Global Catalogue of Microorganisms (GCM) 10K type strain sequencing project: providing services to taxonomists for standard genome sequencing and annotation.</title>
        <authorList>
            <consortium name="The Broad Institute Genomics Platform"/>
            <consortium name="The Broad Institute Genome Sequencing Center for Infectious Disease"/>
            <person name="Wu L."/>
            <person name="Ma J."/>
        </authorList>
    </citation>
    <scope>NUCLEOTIDE SEQUENCE [LARGE SCALE GENOMIC DNA]</scope>
    <source>
        <strain evidence="5">CCM 8951</strain>
    </source>
</reference>
<dbReference type="InterPro" id="IPR001647">
    <property type="entry name" value="HTH_TetR"/>
</dbReference>
<evidence type="ECO:0000259" key="3">
    <source>
        <dbReference type="PROSITE" id="PS50977"/>
    </source>
</evidence>
<sequence length="212" mass="24102">MAQASDLKLFQDAQALENFTDKQIRILIAAIDIFSEKGYANASTKEIADQAGVSEGNIFSKFGNKQGLLDAIIEPVVSMVFPQTIASLLDVETNRTPVSLHAFISDFMINRMRFLVENKKVLKIFIAELAYNQETRTHYMQSLPTSFLKDLKSQLNTMKRNHMIVNWNNDEIMRLIWSVIGGAVIDYLFFDRPIAKIEVTHMIDALVRALSR</sequence>
<feature type="DNA-binding region" description="H-T-H motif" evidence="2">
    <location>
        <begin position="43"/>
        <end position="62"/>
    </location>
</feature>
<keyword evidence="1 2" id="KW-0238">DNA-binding</keyword>
<dbReference type="PRINTS" id="PR00455">
    <property type="entry name" value="HTHTETR"/>
</dbReference>
<dbReference type="Gene3D" id="1.10.357.10">
    <property type="entry name" value="Tetracycline Repressor, domain 2"/>
    <property type="match status" value="1"/>
</dbReference>